<dbReference type="InterPro" id="IPR015424">
    <property type="entry name" value="PyrdxlP-dep_Trfase"/>
</dbReference>
<feature type="region of interest" description="Disordered" evidence="3">
    <location>
        <begin position="392"/>
        <end position="428"/>
    </location>
</feature>
<evidence type="ECO:0000259" key="4">
    <source>
        <dbReference type="Pfam" id="PF00155"/>
    </source>
</evidence>
<feature type="domain" description="Aminotransferase class I/classII large" evidence="4">
    <location>
        <begin position="58"/>
        <end position="384"/>
    </location>
</feature>
<dbReference type="KEGG" id="caer:CSV91_02700"/>
<accession>A0A2D1TVZ8</accession>
<comment type="cofactor">
    <cofactor evidence="1">
        <name>pyridoxal 5'-phosphate</name>
        <dbReference type="ChEBI" id="CHEBI:597326"/>
    </cofactor>
</comment>
<sequence>MRARRLRRRARGGRARRGGDGMREDHAASRDAGGLLRARAHGGSTQSLGIACEGGASDLIDFSVNVNPAGPSPRAVAAACKALSRIDAYPDRESLALVRALSRAQGIPEDTIVCGAGASDIIWRLAAAVRPKRIVVCAPTFSEYAEAASYYGACVQEFPLSEADDFDVPASFARAIEGPGDVAYLCNPNNPTGRLVDPRVIDAAACRCEQVGALLVVDECFLGFAPDARERSVAARAACSRHVAVLSAFTKLYGMAGLRLGYLISGNAQLIEGIRRAGQAWPVSSVAEAAGIAALEDVEYVSRTRDVLAGERAWLSHELSSLGLSVVPSDANFLLVRTPAKDIPERLYKQGVLVRTCDSFSVLSRFWCRVAVRTRKENARLAMAFSRALRAEGASGEGEPDERGGASCSGAMAGADGRGSAKEVDTRG</sequence>
<dbReference type="CDD" id="cd00609">
    <property type="entry name" value="AAT_like"/>
    <property type="match status" value="1"/>
</dbReference>
<dbReference type="PANTHER" id="PTHR42885">
    <property type="entry name" value="HISTIDINOL-PHOSPHATE AMINOTRANSFERASE-RELATED"/>
    <property type="match status" value="1"/>
</dbReference>
<evidence type="ECO:0000313" key="6">
    <source>
        <dbReference type="Proteomes" id="UP000225608"/>
    </source>
</evidence>
<dbReference type="Pfam" id="PF00155">
    <property type="entry name" value="Aminotran_1_2"/>
    <property type="match status" value="1"/>
</dbReference>
<feature type="compositionally biased region" description="Basic and acidic residues" evidence="3">
    <location>
        <begin position="419"/>
        <end position="428"/>
    </location>
</feature>
<dbReference type="Gene3D" id="3.40.640.10">
    <property type="entry name" value="Type I PLP-dependent aspartate aminotransferase-like (Major domain)"/>
    <property type="match status" value="1"/>
</dbReference>
<dbReference type="InterPro" id="IPR015421">
    <property type="entry name" value="PyrdxlP-dep_Trfase_major"/>
</dbReference>
<dbReference type="InterPro" id="IPR004839">
    <property type="entry name" value="Aminotransferase_I/II_large"/>
</dbReference>
<dbReference type="Proteomes" id="UP000225608">
    <property type="component" value="Chromosome"/>
</dbReference>
<dbReference type="SUPFAM" id="SSF53383">
    <property type="entry name" value="PLP-dependent transferases"/>
    <property type="match status" value="1"/>
</dbReference>
<evidence type="ECO:0000256" key="3">
    <source>
        <dbReference type="SAM" id="MobiDB-lite"/>
    </source>
</evidence>
<dbReference type="AlphaFoldDB" id="A0A2D1TVZ8"/>
<feature type="compositionally biased region" description="Low complexity" evidence="3">
    <location>
        <begin position="405"/>
        <end position="415"/>
    </location>
</feature>
<gene>
    <name evidence="5" type="ORF">CSV91_02700</name>
</gene>
<reference evidence="5 6" key="1">
    <citation type="submission" date="2017-10" db="EMBL/GenBank/DDBJ databases">
        <title>Complete genome sequence of Collinsella aerofaciens isolated from the gut of a healthy adult Indian.</title>
        <authorList>
            <person name="Bag S."/>
            <person name="Ghosh T.S."/>
            <person name="Das B."/>
        </authorList>
    </citation>
    <scope>NUCLEOTIDE SEQUENCE [LARGE SCALE GENOMIC DNA]</scope>
    <source>
        <strain evidence="6">indica</strain>
    </source>
</reference>
<evidence type="ECO:0000313" key="5">
    <source>
        <dbReference type="EMBL" id="ATP53542.1"/>
    </source>
</evidence>
<dbReference type="GO" id="GO:0030170">
    <property type="term" value="F:pyridoxal phosphate binding"/>
    <property type="evidence" value="ECO:0007669"/>
    <property type="project" value="InterPro"/>
</dbReference>
<protein>
    <submittedName>
        <fullName evidence="5">Threonine-phosphate decarboxylase</fullName>
    </submittedName>
</protein>
<organism evidence="5 6">
    <name type="scientific">Collinsella aerofaciens</name>
    <dbReference type="NCBI Taxonomy" id="74426"/>
    <lineage>
        <taxon>Bacteria</taxon>
        <taxon>Bacillati</taxon>
        <taxon>Actinomycetota</taxon>
        <taxon>Coriobacteriia</taxon>
        <taxon>Coriobacteriales</taxon>
        <taxon>Coriobacteriaceae</taxon>
        <taxon>Collinsella</taxon>
    </lineage>
</organism>
<feature type="region of interest" description="Disordered" evidence="3">
    <location>
        <begin position="1"/>
        <end position="28"/>
    </location>
</feature>
<feature type="compositionally biased region" description="Basic residues" evidence="3">
    <location>
        <begin position="1"/>
        <end position="16"/>
    </location>
</feature>
<dbReference type="EMBL" id="CP024160">
    <property type="protein sequence ID" value="ATP53542.1"/>
    <property type="molecule type" value="Genomic_DNA"/>
</dbReference>
<evidence type="ECO:0000256" key="2">
    <source>
        <dbReference type="ARBA" id="ARBA00022898"/>
    </source>
</evidence>
<dbReference type="Gene3D" id="3.90.1150.10">
    <property type="entry name" value="Aspartate Aminotransferase, domain 1"/>
    <property type="match status" value="1"/>
</dbReference>
<proteinExistence type="predicted"/>
<name>A0A2D1TVZ8_9ACTN</name>
<dbReference type="PANTHER" id="PTHR42885:SF1">
    <property type="entry name" value="THREONINE-PHOSPHATE DECARBOXYLASE"/>
    <property type="match status" value="1"/>
</dbReference>
<feature type="compositionally biased region" description="Basic and acidic residues" evidence="3">
    <location>
        <begin position="17"/>
        <end position="28"/>
    </location>
</feature>
<keyword evidence="2" id="KW-0663">Pyridoxal phosphate</keyword>
<evidence type="ECO:0000256" key="1">
    <source>
        <dbReference type="ARBA" id="ARBA00001933"/>
    </source>
</evidence>
<dbReference type="InterPro" id="IPR015422">
    <property type="entry name" value="PyrdxlP-dep_Trfase_small"/>
</dbReference>